<dbReference type="GO" id="GO:0016407">
    <property type="term" value="F:acetyltransferase activity"/>
    <property type="evidence" value="ECO:0007669"/>
    <property type="project" value="TreeGrafter"/>
</dbReference>
<dbReference type="InterPro" id="IPR036625">
    <property type="entry name" value="E3-bd_dom_sf"/>
</dbReference>
<gene>
    <name evidence="9" type="ORF">A6D92_17275</name>
</gene>
<feature type="region of interest" description="Disordered" evidence="6">
    <location>
        <begin position="85"/>
        <end position="172"/>
    </location>
</feature>
<evidence type="ECO:0000313" key="9">
    <source>
        <dbReference type="EMBL" id="OTA40457.1"/>
    </source>
</evidence>
<dbReference type="Pfam" id="PF02817">
    <property type="entry name" value="E3_binding"/>
    <property type="match status" value="1"/>
</dbReference>
<evidence type="ECO:0000256" key="2">
    <source>
        <dbReference type="ARBA" id="ARBA00007317"/>
    </source>
</evidence>
<comment type="caution">
    <text evidence="9">The sequence shown here is derived from an EMBL/GenBank/DDBJ whole genome shotgun (WGS) entry which is preliminary data.</text>
</comment>
<feature type="compositionally biased region" description="Low complexity" evidence="6">
    <location>
        <begin position="90"/>
        <end position="113"/>
    </location>
</feature>
<sequence length="172" mass="17331">MTYEFKLPDVGEGLHEAELLRWLVKEGDTVAEDQPIMEVQTDKATVEITSPVSGRVVKLLGQPGDILKVHSVVVIFDDGSPGALPTAGEVASGVAAAAPAGAQPQASLDVPAPAAQPAPAPAAPPAPAPAPAAGAGPADRPRRALATPATRRLARELGVDINQVPGTGPRGA</sequence>
<dbReference type="Proteomes" id="UP000194267">
    <property type="component" value="Unassembled WGS sequence"/>
</dbReference>
<name>A0A1Y2T449_SYMTR</name>
<dbReference type="AlphaFoldDB" id="A0A1Y2T449"/>
<dbReference type="InterPro" id="IPR000089">
    <property type="entry name" value="Biotin_lipoyl"/>
</dbReference>
<dbReference type="PROSITE" id="PS50968">
    <property type="entry name" value="BIOTINYL_LIPOYL"/>
    <property type="match status" value="1"/>
</dbReference>
<protein>
    <recommendedName>
        <fullName evidence="11">Branched-chain alpha-keto acid dehydrogenase subunit E2</fullName>
    </recommendedName>
</protein>
<evidence type="ECO:0000256" key="3">
    <source>
        <dbReference type="ARBA" id="ARBA00022679"/>
    </source>
</evidence>
<feature type="compositionally biased region" description="Low complexity" evidence="6">
    <location>
        <begin position="131"/>
        <end position="151"/>
    </location>
</feature>
<reference evidence="10" key="1">
    <citation type="submission" date="2016-04" db="EMBL/GenBank/DDBJ databases">
        <authorList>
            <person name="Antunes L.P."/>
            <person name="Martins L.F."/>
            <person name="Pereira R.V."/>
            <person name="Thomas A.M."/>
            <person name="Barbosa D."/>
            <person name="Nascimento L."/>
            <person name="Silva G.M."/>
            <person name="Condomitti G.W."/>
            <person name="Digiampietri L.A."/>
            <person name="Lombardi K.C."/>
            <person name="Ramos P.L."/>
            <person name="Quaggio R.B."/>
            <person name="Oliveira J.C."/>
            <person name="Pascon R.C."/>
            <person name="Cruz J.B."/>
            <person name="Silva A.M."/>
            <person name="Setubal J.C."/>
        </authorList>
    </citation>
    <scope>NUCLEOTIDE SEQUENCE [LARGE SCALE GENOMIC DNA]</scope>
</reference>
<evidence type="ECO:0000256" key="1">
    <source>
        <dbReference type="ARBA" id="ARBA00001938"/>
    </source>
</evidence>
<evidence type="ECO:0000259" key="8">
    <source>
        <dbReference type="PROSITE" id="PS51826"/>
    </source>
</evidence>
<dbReference type="InterPro" id="IPR050743">
    <property type="entry name" value="2-oxoacid_DH_E2_comp"/>
</dbReference>
<dbReference type="PANTHER" id="PTHR43178">
    <property type="entry name" value="DIHYDROLIPOAMIDE ACETYLTRANSFERASE COMPONENT OF PYRUVATE DEHYDROGENASE COMPLEX"/>
    <property type="match status" value="1"/>
</dbReference>
<dbReference type="Pfam" id="PF00364">
    <property type="entry name" value="Biotin_lipoyl"/>
    <property type="match status" value="1"/>
</dbReference>
<dbReference type="PANTHER" id="PTHR43178:SF5">
    <property type="entry name" value="LIPOAMIDE ACYLTRANSFERASE COMPONENT OF BRANCHED-CHAIN ALPHA-KETO ACID DEHYDROGENASE COMPLEX, MITOCHONDRIAL"/>
    <property type="match status" value="1"/>
</dbReference>
<accession>A0A1Y2T449</accession>
<evidence type="ECO:0000256" key="4">
    <source>
        <dbReference type="ARBA" id="ARBA00022823"/>
    </source>
</evidence>
<dbReference type="SUPFAM" id="SSF47005">
    <property type="entry name" value="Peripheral subunit-binding domain of 2-oxo acid dehydrogenase complex"/>
    <property type="match status" value="1"/>
</dbReference>
<evidence type="ECO:0000256" key="5">
    <source>
        <dbReference type="ARBA" id="ARBA00023315"/>
    </source>
</evidence>
<evidence type="ECO:0000259" key="7">
    <source>
        <dbReference type="PROSITE" id="PS50968"/>
    </source>
</evidence>
<dbReference type="InterPro" id="IPR003016">
    <property type="entry name" value="2-oxoA_DH_lipoyl-BS"/>
</dbReference>
<feature type="compositionally biased region" description="Pro residues" evidence="6">
    <location>
        <begin position="114"/>
        <end position="130"/>
    </location>
</feature>
<dbReference type="InterPro" id="IPR004167">
    <property type="entry name" value="PSBD"/>
</dbReference>
<dbReference type="CDD" id="cd06849">
    <property type="entry name" value="lipoyl_domain"/>
    <property type="match status" value="1"/>
</dbReference>
<comment type="similarity">
    <text evidence="2">Belongs to the 2-oxoacid dehydrogenase family.</text>
</comment>
<dbReference type="Gene3D" id="4.10.320.10">
    <property type="entry name" value="E3-binding domain"/>
    <property type="match status" value="1"/>
</dbReference>
<dbReference type="EMBL" id="LWLV01001730">
    <property type="protein sequence ID" value="OTA40457.1"/>
    <property type="molecule type" value="Genomic_DNA"/>
</dbReference>
<feature type="domain" description="Peripheral subunit-binding (PSBD)" evidence="8">
    <location>
        <begin position="145"/>
        <end position="172"/>
    </location>
</feature>
<keyword evidence="5" id="KW-0012">Acyltransferase</keyword>
<proteinExistence type="inferred from homology"/>
<comment type="cofactor">
    <cofactor evidence="1">
        <name>(R)-lipoate</name>
        <dbReference type="ChEBI" id="CHEBI:83088"/>
    </cofactor>
</comment>
<keyword evidence="3" id="KW-0808">Transferase</keyword>
<organism evidence="9 10">
    <name type="scientific">Symbiobacterium thermophilum</name>
    <dbReference type="NCBI Taxonomy" id="2734"/>
    <lineage>
        <taxon>Bacteria</taxon>
        <taxon>Bacillati</taxon>
        <taxon>Bacillota</taxon>
        <taxon>Clostridia</taxon>
        <taxon>Eubacteriales</taxon>
        <taxon>Symbiobacteriaceae</taxon>
        <taxon>Symbiobacterium</taxon>
    </lineage>
</organism>
<dbReference type="GO" id="GO:0005737">
    <property type="term" value="C:cytoplasm"/>
    <property type="evidence" value="ECO:0007669"/>
    <property type="project" value="TreeGrafter"/>
</dbReference>
<dbReference type="PROSITE" id="PS51826">
    <property type="entry name" value="PSBD"/>
    <property type="match status" value="1"/>
</dbReference>
<keyword evidence="4" id="KW-0450">Lipoyl</keyword>
<dbReference type="GO" id="GO:0031405">
    <property type="term" value="F:lipoic acid binding"/>
    <property type="evidence" value="ECO:0007669"/>
    <property type="project" value="TreeGrafter"/>
</dbReference>
<feature type="domain" description="Lipoyl-binding" evidence="7">
    <location>
        <begin position="2"/>
        <end position="77"/>
    </location>
</feature>
<dbReference type="PROSITE" id="PS00189">
    <property type="entry name" value="LIPOYL"/>
    <property type="match status" value="1"/>
</dbReference>
<dbReference type="Gene3D" id="2.40.50.100">
    <property type="match status" value="1"/>
</dbReference>
<evidence type="ECO:0000313" key="10">
    <source>
        <dbReference type="Proteomes" id="UP000194267"/>
    </source>
</evidence>
<evidence type="ECO:0000256" key="6">
    <source>
        <dbReference type="SAM" id="MobiDB-lite"/>
    </source>
</evidence>
<evidence type="ECO:0008006" key="11">
    <source>
        <dbReference type="Google" id="ProtNLM"/>
    </source>
</evidence>
<dbReference type="InterPro" id="IPR011053">
    <property type="entry name" value="Single_hybrid_motif"/>
</dbReference>
<dbReference type="SUPFAM" id="SSF51230">
    <property type="entry name" value="Single hybrid motif"/>
    <property type="match status" value="1"/>
</dbReference>